<evidence type="ECO:0000313" key="2">
    <source>
        <dbReference type="Proteomes" id="UP001057402"/>
    </source>
</evidence>
<organism evidence="1 2">
    <name type="scientific">Melastoma candidum</name>
    <dbReference type="NCBI Taxonomy" id="119954"/>
    <lineage>
        <taxon>Eukaryota</taxon>
        <taxon>Viridiplantae</taxon>
        <taxon>Streptophyta</taxon>
        <taxon>Embryophyta</taxon>
        <taxon>Tracheophyta</taxon>
        <taxon>Spermatophyta</taxon>
        <taxon>Magnoliopsida</taxon>
        <taxon>eudicotyledons</taxon>
        <taxon>Gunneridae</taxon>
        <taxon>Pentapetalae</taxon>
        <taxon>rosids</taxon>
        <taxon>malvids</taxon>
        <taxon>Myrtales</taxon>
        <taxon>Melastomataceae</taxon>
        <taxon>Melastomatoideae</taxon>
        <taxon>Melastomateae</taxon>
        <taxon>Melastoma</taxon>
    </lineage>
</organism>
<comment type="caution">
    <text evidence="1">The sequence shown here is derived from an EMBL/GenBank/DDBJ whole genome shotgun (WGS) entry which is preliminary data.</text>
</comment>
<dbReference type="Proteomes" id="UP001057402">
    <property type="component" value="Chromosome 11"/>
</dbReference>
<name>A0ACB9LN60_9MYRT</name>
<keyword evidence="2" id="KW-1185">Reference proteome</keyword>
<gene>
    <name evidence="1" type="ORF">MLD38_037583</name>
</gene>
<reference evidence="2" key="1">
    <citation type="journal article" date="2023" name="Front. Plant Sci.">
        <title>Chromosomal-level genome assembly of Melastoma candidum provides insights into trichome evolution.</title>
        <authorList>
            <person name="Zhong Y."/>
            <person name="Wu W."/>
            <person name="Sun C."/>
            <person name="Zou P."/>
            <person name="Liu Y."/>
            <person name="Dai S."/>
            <person name="Zhou R."/>
        </authorList>
    </citation>
    <scope>NUCLEOTIDE SEQUENCE [LARGE SCALE GENOMIC DNA]</scope>
</reference>
<evidence type="ECO:0000313" key="1">
    <source>
        <dbReference type="EMBL" id="KAI4312791.1"/>
    </source>
</evidence>
<proteinExistence type="predicted"/>
<sequence length="104" mass="11839">MIITENIKTDHSQRGGPEIQGRDLERTDTHTVIDRRLAYLQRIITHPPENEPSERVYLKRDSFGRPPVPDLSLPRHPPAKVGPRQRVETPFSQPIPKVFAQSAG</sequence>
<protein>
    <submittedName>
        <fullName evidence="1">Uncharacterized protein</fullName>
    </submittedName>
</protein>
<dbReference type="EMBL" id="CM042890">
    <property type="protein sequence ID" value="KAI4312791.1"/>
    <property type="molecule type" value="Genomic_DNA"/>
</dbReference>
<accession>A0ACB9LN60</accession>